<dbReference type="AlphaFoldDB" id="W9IVF1"/>
<name>W9IVF1_FUSOX</name>
<proteinExistence type="predicted"/>
<evidence type="ECO:0000256" key="1">
    <source>
        <dbReference type="SAM" id="MobiDB-lite"/>
    </source>
</evidence>
<dbReference type="Proteomes" id="UP000030753">
    <property type="component" value="Unassembled WGS sequence"/>
</dbReference>
<evidence type="ECO:0000313" key="3">
    <source>
        <dbReference type="Proteomes" id="UP000030753"/>
    </source>
</evidence>
<protein>
    <submittedName>
        <fullName evidence="2">Uncharacterized protein</fullName>
    </submittedName>
</protein>
<evidence type="ECO:0000313" key="2">
    <source>
        <dbReference type="EMBL" id="EWY96699.1"/>
    </source>
</evidence>
<gene>
    <name evidence="2" type="ORF">FOYG_05308</name>
</gene>
<feature type="region of interest" description="Disordered" evidence="1">
    <location>
        <begin position="77"/>
        <end position="114"/>
    </location>
</feature>
<dbReference type="EMBL" id="JH717841">
    <property type="protein sequence ID" value="EWY96699.1"/>
    <property type="molecule type" value="Genomic_DNA"/>
</dbReference>
<accession>W9IVF1</accession>
<organism evidence="2 3">
    <name type="scientific">Fusarium oxysporum NRRL 32931</name>
    <dbReference type="NCBI Taxonomy" id="660029"/>
    <lineage>
        <taxon>Eukaryota</taxon>
        <taxon>Fungi</taxon>
        <taxon>Dikarya</taxon>
        <taxon>Ascomycota</taxon>
        <taxon>Pezizomycotina</taxon>
        <taxon>Sordariomycetes</taxon>
        <taxon>Hypocreomycetidae</taxon>
        <taxon>Hypocreales</taxon>
        <taxon>Nectriaceae</taxon>
        <taxon>Fusarium</taxon>
        <taxon>Fusarium oxysporum species complex</taxon>
    </lineage>
</organism>
<feature type="compositionally biased region" description="Basic and acidic residues" evidence="1">
    <location>
        <begin position="83"/>
        <end position="95"/>
    </location>
</feature>
<feature type="compositionally biased region" description="Polar residues" evidence="1">
    <location>
        <begin position="101"/>
        <end position="114"/>
    </location>
</feature>
<sequence length="129" mass="14314">MNLSLPKRNCDSQHCGFFGSELTASRRFLETRLRGKDQGAKQSVADDKRLGRLATRSADLLLRRNLEQYEKRIRNLQHSLPNGEKERAANKEAKDPGNFLAATNVSSGKEQSIGSDCLTVQDTHSLEGG</sequence>
<dbReference type="HOGENOM" id="CLU_1959689_0_0_1"/>
<reference evidence="2 3" key="1">
    <citation type="submission" date="2011-06" db="EMBL/GenBank/DDBJ databases">
        <title>The Genome Sequence of Fusarium oxysporum FOSC 3-a.</title>
        <authorList>
            <consortium name="The Broad Institute Genome Sequencing Platform"/>
            <person name="Ma L.-J."/>
            <person name="Gale L.R."/>
            <person name="Schwartz D.C."/>
            <person name="Zhou S."/>
            <person name="Corby-Kistler H."/>
            <person name="Young S.K."/>
            <person name="Zeng Q."/>
            <person name="Gargeya S."/>
            <person name="Fitzgerald M."/>
            <person name="Haas B."/>
            <person name="Abouelleil A."/>
            <person name="Alvarado L."/>
            <person name="Arachchi H.M."/>
            <person name="Berlin A."/>
            <person name="Brown A."/>
            <person name="Chapman S.B."/>
            <person name="Chen Z."/>
            <person name="Dunbar C."/>
            <person name="Freedman E."/>
            <person name="Gearin G."/>
            <person name="Gellesch M."/>
            <person name="Goldberg J."/>
            <person name="Griggs A."/>
            <person name="Gujja S."/>
            <person name="Heiman D."/>
            <person name="Howarth C."/>
            <person name="Larson L."/>
            <person name="Lui A."/>
            <person name="MacDonald P.J.P."/>
            <person name="Mehta T."/>
            <person name="Montmayeur A."/>
            <person name="Murphy C."/>
            <person name="Neiman D."/>
            <person name="Pearson M."/>
            <person name="Priest M."/>
            <person name="Roberts A."/>
            <person name="Saif S."/>
            <person name="Shea T."/>
            <person name="Shenoy N."/>
            <person name="Sisk P."/>
            <person name="Stolte C."/>
            <person name="Sykes S."/>
            <person name="Wortman J."/>
            <person name="Nusbaum C."/>
            <person name="Birren B."/>
        </authorList>
    </citation>
    <scope>NUCLEOTIDE SEQUENCE [LARGE SCALE GENOMIC DNA]</scope>
    <source>
        <strain evidence="3">FOSC 3-a</strain>
    </source>
</reference>